<keyword evidence="3" id="KW-0479">Metal-binding</keyword>
<protein>
    <recommendedName>
        <fullName evidence="3">Isoprenyl transferase</fullName>
        <ecNumber evidence="3">2.5.1.-</ecNumber>
    </recommendedName>
</protein>
<dbReference type="PANTHER" id="PTHR10291:SF43">
    <property type="entry name" value="DEHYDRODOLICHYL DIPHOSPHATE SYNTHASE COMPLEX SUBUNIT DHDDS"/>
    <property type="match status" value="1"/>
</dbReference>
<dbReference type="InterPro" id="IPR001441">
    <property type="entry name" value="UPP_synth-like"/>
</dbReference>
<dbReference type="EC" id="2.5.1.-" evidence="3"/>
<comment type="function">
    <text evidence="3">Catalyzes the condensation of isopentenyl diphosphate (IPP) with allylic pyrophosphates generating different type of terpenoids.</text>
</comment>
<evidence type="ECO:0000313" key="7">
    <source>
        <dbReference type="Proteomes" id="UP000279336"/>
    </source>
</evidence>
<dbReference type="Proteomes" id="UP000263928">
    <property type="component" value="Unassembled WGS sequence"/>
</dbReference>
<evidence type="ECO:0000313" key="4">
    <source>
        <dbReference type="EMBL" id="RLP09863.1"/>
    </source>
</evidence>
<name>A0A383S8B4_9ACTN</name>
<dbReference type="InterPro" id="IPR036424">
    <property type="entry name" value="UPP_synth-like_sf"/>
</dbReference>
<feature type="binding site" evidence="3">
    <location>
        <begin position="93"/>
        <end position="95"/>
    </location>
    <ligand>
        <name>substrate</name>
    </ligand>
</feature>
<dbReference type="Proteomes" id="UP000279336">
    <property type="component" value="Unassembled WGS sequence"/>
</dbReference>
<evidence type="ECO:0000313" key="5">
    <source>
        <dbReference type="EMBL" id="SYZ34208.1"/>
    </source>
</evidence>
<dbReference type="EMBL" id="UNQJ01000020">
    <property type="protein sequence ID" value="SYZ34208.1"/>
    <property type="molecule type" value="Genomic_DNA"/>
</dbReference>
<evidence type="ECO:0000256" key="2">
    <source>
        <dbReference type="ARBA" id="ARBA00038453"/>
    </source>
</evidence>
<dbReference type="InterPro" id="IPR018520">
    <property type="entry name" value="UPP_synth-like_CS"/>
</dbReference>
<feature type="active site" description="Proton acceptor" evidence="3">
    <location>
        <position position="96"/>
    </location>
</feature>
<dbReference type="PROSITE" id="PS01066">
    <property type="entry name" value="UPP_SYNTHASE"/>
    <property type="match status" value="1"/>
</dbReference>
<dbReference type="PANTHER" id="PTHR10291">
    <property type="entry name" value="DEHYDRODOLICHYL DIPHOSPHATE SYNTHASE FAMILY MEMBER"/>
    <property type="match status" value="1"/>
</dbReference>
<comment type="similarity">
    <text evidence="2">Belongs to the UPP synthase family. Z-FPP synthase subfamily.</text>
</comment>
<dbReference type="SUPFAM" id="SSF64005">
    <property type="entry name" value="Undecaprenyl diphosphate synthase"/>
    <property type="match status" value="1"/>
</dbReference>
<dbReference type="Gene3D" id="3.40.1180.10">
    <property type="entry name" value="Decaprenyl diphosphate synthase-like"/>
    <property type="match status" value="1"/>
</dbReference>
<sequence>MVHLNMVNRAIDRLSPEGLIYTAYQNRLRDGLAPNSLPRHVAVLADGNRRWARLNAPGRPLEVGYQAGADKLRDFVGWCDEIGVGTVTLWVLSTENLQRSADDELAPLMEVITKLTDDLAADLRHRVMTVGDLALLPGSIAERLRAAERASAGHTGTQVNMAVAYGGRHELRDAFRSLLAAEAERGTTLGELANTLEVDQISEHLYTRGQPDPDLLIRTSGEQRLSGFLPWQSAHSELYFCEALWPDFRKIDFFRALRSYQQRERRFGK</sequence>
<accession>A0A383S8B4</accession>
<dbReference type="HAMAP" id="MF_01139">
    <property type="entry name" value="ISPT"/>
    <property type="match status" value="1"/>
</dbReference>
<feature type="binding site" evidence="3">
    <location>
        <position position="218"/>
    </location>
    <ligand>
        <name>substrate</name>
    </ligand>
</feature>
<comment type="subunit">
    <text evidence="3">Homodimer.</text>
</comment>
<feature type="binding site" evidence="3">
    <location>
        <position position="46"/>
    </location>
    <ligand>
        <name>Mg(2+)</name>
        <dbReference type="ChEBI" id="CHEBI:18420"/>
    </ligand>
</feature>
<evidence type="ECO:0000256" key="3">
    <source>
        <dbReference type="HAMAP-Rule" id="MF_01139"/>
    </source>
</evidence>
<reference evidence="4 7" key="3">
    <citation type="submission" date="2018-10" db="EMBL/GenBank/DDBJ databases">
        <title>Propionibacterium australiense Genome Sequencing and Assembly.</title>
        <authorList>
            <person name="Bernier A.-M."/>
            <person name="Bernard K."/>
        </authorList>
    </citation>
    <scope>NUCLEOTIDE SEQUENCE [LARGE SCALE GENOMIC DNA]</scope>
    <source>
        <strain evidence="4 7">NML98A078</strain>
    </source>
</reference>
<reference evidence="6" key="1">
    <citation type="submission" date="2018-08" db="EMBL/GenBank/DDBJ databases">
        <authorList>
            <person name="Hornung B."/>
        </authorList>
    </citation>
    <scope>NUCLEOTIDE SEQUENCE [LARGE SCALE GENOMIC DNA]</scope>
</reference>
<gene>
    <name evidence="4" type="primary">uppS</name>
    <name evidence="4" type="ORF">D7U36_06690</name>
    <name evidence="5" type="ORF">PROPAUS_2212</name>
</gene>
<evidence type="ECO:0000256" key="1">
    <source>
        <dbReference type="ARBA" id="ARBA00022679"/>
    </source>
</evidence>
<feature type="binding site" evidence="3">
    <location>
        <position position="51"/>
    </location>
    <ligand>
        <name>substrate</name>
    </ligand>
</feature>
<feature type="active site" evidence="3">
    <location>
        <position position="46"/>
    </location>
</feature>
<reference evidence="5" key="2">
    <citation type="submission" date="2018-08" db="EMBL/GenBank/DDBJ databases">
        <authorList>
            <person name="Ferrada E.E."/>
            <person name="Latorre B.A."/>
        </authorList>
    </citation>
    <scope>NUCLEOTIDE SEQUENCE [LARGE SCALE GENOMIC DNA]</scope>
    <source>
        <strain evidence="5">Propionibacterium_australiense1</strain>
    </source>
</reference>
<dbReference type="OrthoDB" id="4191603at2"/>
<comment type="cofactor">
    <cofactor evidence="3">
        <name>Mg(2+)</name>
        <dbReference type="ChEBI" id="CHEBI:18420"/>
    </cofactor>
    <text evidence="3">Binds 2 magnesium ions per subunit.</text>
</comment>
<dbReference type="RefSeq" id="WP_119162525.1">
    <property type="nucleotide sequence ID" value="NZ_LR134442.1"/>
</dbReference>
<dbReference type="GO" id="GO:0000287">
    <property type="term" value="F:magnesium ion binding"/>
    <property type="evidence" value="ECO:0007669"/>
    <property type="project" value="UniProtKB-UniRule"/>
</dbReference>
<dbReference type="EMBL" id="RCIW01000009">
    <property type="protein sequence ID" value="RLP09863.1"/>
    <property type="molecule type" value="Genomic_DNA"/>
</dbReference>
<keyword evidence="3" id="KW-0460">Magnesium</keyword>
<comment type="caution">
    <text evidence="3">Lacks conserved residue(s) required for the propagation of feature annotation.</text>
</comment>
<organism evidence="5 6">
    <name type="scientific">Propionibacterium australiense</name>
    <dbReference type="NCBI Taxonomy" id="119981"/>
    <lineage>
        <taxon>Bacteria</taxon>
        <taxon>Bacillati</taxon>
        <taxon>Actinomycetota</taxon>
        <taxon>Actinomycetes</taxon>
        <taxon>Propionibacteriales</taxon>
        <taxon>Propionibacteriaceae</taxon>
        <taxon>Propionibacterium</taxon>
    </lineage>
</organism>
<proteinExistence type="inferred from homology"/>
<dbReference type="GO" id="GO:0005886">
    <property type="term" value="C:plasma membrane"/>
    <property type="evidence" value="ECO:0007669"/>
    <property type="project" value="TreeGrafter"/>
</dbReference>
<keyword evidence="1 3" id="KW-0808">Transferase</keyword>
<evidence type="ECO:0000313" key="6">
    <source>
        <dbReference type="Proteomes" id="UP000263928"/>
    </source>
</evidence>
<dbReference type="GO" id="GO:0033850">
    <property type="term" value="F:Z-farnesyl diphosphate synthase activity"/>
    <property type="evidence" value="ECO:0007669"/>
    <property type="project" value="TreeGrafter"/>
</dbReference>
<dbReference type="AlphaFoldDB" id="A0A383S8B4"/>
<dbReference type="GO" id="GO:0016094">
    <property type="term" value="P:polyprenol biosynthetic process"/>
    <property type="evidence" value="ECO:0007669"/>
    <property type="project" value="TreeGrafter"/>
</dbReference>
<dbReference type="GO" id="GO:0045547">
    <property type="term" value="F:ditrans,polycis-polyprenyl diphosphate synthase [(2E,6E)-farnesyl diphosphate specific] activity"/>
    <property type="evidence" value="ECO:0007669"/>
    <property type="project" value="TreeGrafter"/>
</dbReference>
<feature type="binding site" evidence="3">
    <location>
        <begin position="224"/>
        <end position="226"/>
    </location>
    <ligand>
        <name>substrate</name>
    </ligand>
</feature>
<dbReference type="CDD" id="cd00475">
    <property type="entry name" value="Cis_IPPS"/>
    <property type="match status" value="1"/>
</dbReference>
<feature type="binding site" evidence="3">
    <location>
        <position position="237"/>
    </location>
    <ligand>
        <name>Mg(2+)</name>
        <dbReference type="ChEBI" id="CHEBI:18420"/>
    </ligand>
</feature>
<dbReference type="NCBIfam" id="TIGR00055">
    <property type="entry name" value="uppS"/>
    <property type="match status" value="1"/>
</dbReference>
<feature type="binding site" evidence="3">
    <location>
        <begin position="47"/>
        <end position="50"/>
    </location>
    <ligand>
        <name>substrate</name>
    </ligand>
</feature>
<dbReference type="Pfam" id="PF01255">
    <property type="entry name" value="Prenyltransf"/>
    <property type="match status" value="1"/>
</dbReference>
<keyword evidence="6" id="KW-1185">Reference proteome</keyword>